<dbReference type="GO" id="GO:0004792">
    <property type="term" value="F:thiosulfate-cyanide sulfurtransferase activity"/>
    <property type="evidence" value="ECO:0007669"/>
    <property type="project" value="TreeGrafter"/>
</dbReference>
<dbReference type="InterPro" id="IPR035985">
    <property type="entry name" value="Ubiquitin-activating_enz"/>
</dbReference>
<dbReference type="Pfam" id="PF00581">
    <property type="entry name" value="Rhodanese"/>
    <property type="match status" value="1"/>
</dbReference>
<keyword evidence="2" id="KW-0812">Transmembrane</keyword>
<proteinExistence type="inferred from homology"/>
<dbReference type="Pfam" id="PF00899">
    <property type="entry name" value="ThiF"/>
    <property type="match status" value="1"/>
</dbReference>
<dbReference type="PANTHER" id="PTHR10953">
    <property type="entry name" value="UBIQUITIN-ACTIVATING ENZYME E1"/>
    <property type="match status" value="1"/>
</dbReference>
<accession>A0A1C9CHG4</accession>
<dbReference type="GO" id="GO:0016779">
    <property type="term" value="F:nucleotidyltransferase activity"/>
    <property type="evidence" value="ECO:0007669"/>
    <property type="project" value="TreeGrafter"/>
</dbReference>
<evidence type="ECO:0000256" key="2">
    <source>
        <dbReference type="SAM" id="Phobius"/>
    </source>
</evidence>
<dbReference type="GeneID" id="29070372"/>
<dbReference type="FunFam" id="3.40.50.720:FF:000080">
    <property type="entry name" value="Thiazole biosynthesis adenylyltransferase ThiF"/>
    <property type="match status" value="1"/>
</dbReference>
<feature type="transmembrane region" description="Helical" evidence="2">
    <location>
        <begin position="40"/>
        <end position="57"/>
    </location>
</feature>
<dbReference type="AlphaFoldDB" id="A0A1C9CHG4"/>
<dbReference type="SUPFAM" id="SSF52821">
    <property type="entry name" value="Rhodanese/Cell cycle control phosphatase"/>
    <property type="match status" value="1"/>
</dbReference>
<dbReference type="InterPro" id="IPR000594">
    <property type="entry name" value="ThiF_NAD_FAD-bd"/>
</dbReference>
<dbReference type="Gene3D" id="3.40.50.720">
    <property type="entry name" value="NAD(P)-binding Rossmann-like Domain"/>
    <property type="match status" value="1"/>
</dbReference>
<dbReference type="InterPro" id="IPR001763">
    <property type="entry name" value="Rhodanese-like_dom"/>
</dbReference>
<dbReference type="Gene3D" id="3.40.250.10">
    <property type="entry name" value="Rhodanese-like domain"/>
    <property type="match status" value="1"/>
</dbReference>
<name>A0A1C9CHG4_PALPL</name>
<dbReference type="GO" id="GO:0008641">
    <property type="term" value="F:ubiquitin-like modifier activating enzyme activity"/>
    <property type="evidence" value="ECO:0007669"/>
    <property type="project" value="InterPro"/>
</dbReference>
<organism evidence="4">
    <name type="scientific">Palmaria palmata</name>
    <name type="common">Dulse</name>
    <name type="synonym">Rhodymenia palmata</name>
    <dbReference type="NCBI Taxonomy" id="2822"/>
    <lineage>
        <taxon>Eukaryota</taxon>
        <taxon>Rhodophyta</taxon>
        <taxon>Florideophyceae</taxon>
        <taxon>Nemaliophycidae</taxon>
        <taxon>Palmariales</taxon>
        <taxon>Palmariaceae</taxon>
        <taxon>Palmaria</taxon>
    </lineage>
</organism>
<dbReference type="CDD" id="cd00158">
    <property type="entry name" value="RHOD"/>
    <property type="match status" value="1"/>
</dbReference>
<keyword evidence="4" id="KW-0934">Plastid</keyword>
<gene>
    <name evidence="4" type="primary">moeB</name>
    <name evidence="4" type="ORF">Palma_160</name>
</gene>
<keyword evidence="2" id="KW-1133">Transmembrane helix</keyword>
<dbReference type="PROSITE" id="PS50206">
    <property type="entry name" value="RHODANESE_3"/>
    <property type="match status" value="1"/>
</dbReference>
<comment type="similarity">
    <text evidence="1">Belongs to the HesA/MoeB/ThiF family.</text>
</comment>
<reference evidence="4" key="1">
    <citation type="journal article" date="2018" name="PLoS ONE">
        <title>Plastid genome analysis of three Nemaliophycidae red algal species suggests environmental adaptation for iron limited habitats.</title>
        <authorList>
            <person name="Cho C.H."/>
            <person name="Choi J.W."/>
            <person name="Lam D.W."/>
            <person name="Kim K.M."/>
            <person name="Yoon H.S."/>
        </authorList>
    </citation>
    <scope>NUCLEOTIDE SEQUENCE</scope>
</reference>
<dbReference type="InterPro" id="IPR036873">
    <property type="entry name" value="Rhodanese-like_dom_sf"/>
</dbReference>
<geneLocation type="plastid" evidence="4"/>
<evidence type="ECO:0000313" key="4">
    <source>
        <dbReference type="EMBL" id="AOM67792.1"/>
    </source>
</evidence>
<sequence>MNQKHILDKLTKDDYQRYAKHLILPEIQLIGQRRLQTAKILFIGAGGLASATLLYLVSSGLKNIGIVDDDIIELSNLQRQILYNETNIGSYKVDVAKRQLMKINSTSNITTHKCKLYGNNAEELIKLYDIVVDSTDNFQARFILSKVCKKLHKTHIYGAIGSFAGQISVFNYQGGLSYHEMYLPNKKQSTPGCSQEGVISVLPGLIGIMQATEIIKIITGAGKVLHEKMLAYNALQTSFKVLRLHPIQQQGEQIEIYDTRLETKNKQNIDIIEICQFYDYLNNNELSICLIDIRPDYEYQLSHLQNAISIPLISICEENIISSISIVAIQKQVIIYCNSIVRTHVASNLLQKQNIMHSILNMA</sequence>
<dbReference type="CDD" id="cd00757">
    <property type="entry name" value="ThiF_MoeB_HesA_family"/>
    <property type="match status" value="1"/>
</dbReference>
<evidence type="ECO:0000256" key="1">
    <source>
        <dbReference type="ARBA" id="ARBA00009919"/>
    </source>
</evidence>
<dbReference type="PANTHER" id="PTHR10953:SF102">
    <property type="entry name" value="ADENYLYLTRANSFERASE AND SULFURTRANSFERASE MOCS3"/>
    <property type="match status" value="1"/>
</dbReference>
<keyword evidence="2" id="KW-0472">Membrane</keyword>
<dbReference type="InterPro" id="IPR045886">
    <property type="entry name" value="ThiF/MoeB/HesA"/>
</dbReference>
<dbReference type="RefSeq" id="YP_009294352.1">
    <property type="nucleotide sequence ID" value="NC_031147.1"/>
</dbReference>
<dbReference type="GO" id="GO:0005829">
    <property type="term" value="C:cytosol"/>
    <property type="evidence" value="ECO:0007669"/>
    <property type="project" value="TreeGrafter"/>
</dbReference>
<feature type="domain" description="Rhodanese" evidence="3">
    <location>
        <begin position="288"/>
        <end position="353"/>
    </location>
</feature>
<dbReference type="GO" id="GO:0008146">
    <property type="term" value="F:sulfotransferase activity"/>
    <property type="evidence" value="ECO:0007669"/>
    <property type="project" value="TreeGrafter"/>
</dbReference>
<protein>
    <submittedName>
        <fullName evidence="4">Molybdopterin biosynthesis protein</fullName>
    </submittedName>
</protein>
<evidence type="ECO:0000259" key="3">
    <source>
        <dbReference type="PROSITE" id="PS50206"/>
    </source>
</evidence>
<dbReference type="SUPFAM" id="SSF69572">
    <property type="entry name" value="Activating enzymes of the ubiquitin-like proteins"/>
    <property type="match status" value="1"/>
</dbReference>
<dbReference type="EMBL" id="KX284726">
    <property type="protein sequence ID" value="AOM67792.1"/>
    <property type="molecule type" value="Genomic_DNA"/>
</dbReference>